<evidence type="ECO:0000256" key="1">
    <source>
        <dbReference type="ARBA" id="ARBA00022475"/>
    </source>
</evidence>
<keyword evidence="4 5" id="KW-0472">Membrane</keyword>
<feature type="transmembrane region" description="Helical" evidence="5">
    <location>
        <begin position="46"/>
        <end position="65"/>
    </location>
</feature>
<feature type="transmembrane region" description="Helical" evidence="5">
    <location>
        <begin position="7"/>
        <end position="26"/>
    </location>
</feature>
<evidence type="ECO:0000256" key="2">
    <source>
        <dbReference type="ARBA" id="ARBA00022692"/>
    </source>
</evidence>
<dbReference type="EMBL" id="VLKG01000001">
    <property type="protein sequence ID" value="TWH77114.1"/>
    <property type="molecule type" value="Genomic_DNA"/>
</dbReference>
<gene>
    <name evidence="6" type="ORF">LX59_00016</name>
</gene>
<accession>A0A562J2S7</accession>
<dbReference type="Pfam" id="PF07869">
    <property type="entry name" value="DUF1656"/>
    <property type="match status" value="1"/>
</dbReference>
<protein>
    <submittedName>
        <fullName evidence="6">Uncharacterized protein DUF1656</fullName>
    </submittedName>
</protein>
<dbReference type="RefSeq" id="WP_144569813.1">
    <property type="nucleotide sequence ID" value="NZ_VLKG01000001.1"/>
</dbReference>
<dbReference type="Proteomes" id="UP000319627">
    <property type="component" value="Unassembled WGS sequence"/>
</dbReference>
<evidence type="ECO:0000256" key="5">
    <source>
        <dbReference type="SAM" id="Phobius"/>
    </source>
</evidence>
<sequence>MPREVALFGIYMPSVTLLFLVCLAVGWGIDRLIAWSGFYQHTWHPILLRVSLFTCFYGVLALYIYR</sequence>
<evidence type="ECO:0000313" key="6">
    <source>
        <dbReference type="EMBL" id="TWH77114.1"/>
    </source>
</evidence>
<dbReference type="OrthoDB" id="6080293at2"/>
<name>A0A562J2S7_9GAMM</name>
<dbReference type="AlphaFoldDB" id="A0A562J2S7"/>
<reference evidence="6 7" key="1">
    <citation type="submission" date="2019-07" db="EMBL/GenBank/DDBJ databases">
        <title>Genomic Encyclopedia of Type Strains, Phase I: the one thousand microbial genomes (KMG-I) project.</title>
        <authorList>
            <person name="Kyrpides N."/>
        </authorList>
    </citation>
    <scope>NUCLEOTIDE SEQUENCE [LARGE SCALE GENOMIC DNA]</scope>
    <source>
        <strain evidence="6 7">DSM 375</strain>
    </source>
</reference>
<keyword evidence="2 5" id="KW-0812">Transmembrane</keyword>
<organism evidence="6 7">
    <name type="scientific">Azomonas agilis</name>
    <dbReference type="NCBI Taxonomy" id="116849"/>
    <lineage>
        <taxon>Bacteria</taxon>
        <taxon>Pseudomonadati</taxon>
        <taxon>Pseudomonadota</taxon>
        <taxon>Gammaproteobacteria</taxon>
        <taxon>Pseudomonadales</taxon>
        <taxon>Pseudomonadaceae</taxon>
        <taxon>Azomonas</taxon>
    </lineage>
</organism>
<comment type="caution">
    <text evidence="6">The sequence shown here is derived from an EMBL/GenBank/DDBJ whole genome shotgun (WGS) entry which is preliminary data.</text>
</comment>
<dbReference type="InterPro" id="IPR012451">
    <property type="entry name" value="DUF1656"/>
</dbReference>
<evidence type="ECO:0000256" key="4">
    <source>
        <dbReference type="ARBA" id="ARBA00023136"/>
    </source>
</evidence>
<keyword evidence="7" id="KW-1185">Reference proteome</keyword>
<keyword evidence="3 5" id="KW-1133">Transmembrane helix</keyword>
<evidence type="ECO:0000313" key="7">
    <source>
        <dbReference type="Proteomes" id="UP000319627"/>
    </source>
</evidence>
<proteinExistence type="predicted"/>
<evidence type="ECO:0000256" key="3">
    <source>
        <dbReference type="ARBA" id="ARBA00022989"/>
    </source>
</evidence>
<keyword evidence="1" id="KW-1003">Cell membrane</keyword>